<dbReference type="InterPro" id="IPR052524">
    <property type="entry name" value="MFS_Cyanate_Porter"/>
</dbReference>
<dbReference type="InterPro" id="IPR036259">
    <property type="entry name" value="MFS_trans_sf"/>
</dbReference>
<evidence type="ECO:0000256" key="3">
    <source>
        <dbReference type="ARBA" id="ARBA00023136"/>
    </source>
</evidence>
<dbReference type="SUPFAM" id="SSF103473">
    <property type="entry name" value="MFS general substrate transporter"/>
    <property type="match status" value="1"/>
</dbReference>
<evidence type="ECO:0000256" key="2">
    <source>
        <dbReference type="ARBA" id="ARBA00022989"/>
    </source>
</evidence>
<dbReference type="PANTHER" id="PTHR23523">
    <property type="match status" value="1"/>
</dbReference>
<keyword evidence="3 4" id="KW-0472">Membrane</keyword>
<dbReference type="Pfam" id="PF07690">
    <property type="entry name" value="MFS_1"/>
    <property type="match status" value="1"/>
</dbReference>
<dbReference type="InterPro" id="IPR020846">
    <property type="entry name" value="MFS_dom"/>
</dbReference>
<reference evidence="6 7" key="1">
    <citation type="submission" date="2018-06" db="EMBL/GenBank/DDBJ databases">
        <title>The genome of Pseudomonas putida NX-1, a lignin degrader.</title>
        <authorList>
            <person name="Xu Z."/>
        </authorList>
    </citation>
    <scope>NUCLEOTIDE SEQUENCE [LARGE SCALE GENOMIC DNA]</scope>
    <source>
        <strain evidence="6 7">NX-1</strain>
    </source>
</reference>
<feature type="transmembrane region" description="Helical" evidence="4">
    <location>
        <begin position="159"/>
        <end position="182"/>
    </location>
</feature>
<name>A0AAD0L9P3_PSEPU</name>
<feature type="transmembrane region" description="Helical" evidence="4">
    <location>
        <begin position="100"/>
        <end position="121"/>
    </location>
</feature>
<evidence type="ECO:0000259" key="5">
    <source>
        <dbReference type="PROSITE" id="PS50850"/>
    </source>
</evidence>
<feature type="transmembrane region" description="Helical" evidence="4">
    <location>
        <begin position="133"/>
        <end position="153"/>
    </location>
</feature>
<dbReference type="PROSITE" id="PS50850">
    <property type="entry name" value="MFS"/>
    <property type="match status" value="1"/>
</dbReference>
<protein>
    <submittedName>
        <fullName evidence="6">MFS transporter</fullName>
    </submittedName>
</protein>
<proteinExistence type="predicted"/>
<dbReference type="AlphaFoldDB" id="A0AAD0L9P3"/>
<accession>A0AAD0L9P3</accession>
<feature type="transmembrane region" description="Helical" evidence="4">
    <location>
        <begin position="357"/>
        <end position="376"/>
    </location>
</feature>
<keyword evidence="2 4" id="KW-1133">Transmembrane helix</keyword>
<feature type="transmembrane region" description="Helical" evidence="4">
    <location>
        <begin position="50"/>
        <end position="68"/>
    </location>
</feature>
<dbReference type="RefSeq" id="WP_112898395.1">
    <property type="nucleotide sequence ID" value="NZ_CP030750.1"/>
</dbReference>
<feature type="domain" description="Major facilitator superfamily (MFS) profile" evidence="5">
    <location>
        <begin position="6"/>
        <end position="381"/>
    </location>
</feature>
<evidence type="ECO:0000313" key="7">
    <source>
        <dbReference type="Proteomes" id="UP000251617"/>
    </source>
</evidence>
<feature type="transmembrane region" description="Helical" evidence="4">
    <location>
        <begin position="269"/>
        <end position="286"/>
    </location>
</feature>
<feature type="transmembrane region" description="Helical" evidence="4">
    <location>
        <begin position="77"/>
        <end position="94"/>
    </location>
</feature>
<organism evidence="6 7">
    <name type="scientific">Pseudomonas putida</name>
    <name type="common">Arthrobacter siderocapsulatus</name>
    <dbReference type="NCBI Taxonomy" id="303"/>
    <lineage>
        <taxon>Bacteria</taxon>
        <taxon>Pseudomonadati</taxon>
        <taxon>Pseudomonadota</taxon>
        <taxon>Gammaproteobacteria</taxon>
        <taxon>Pseudomonadales</taxon>
        <taxon>Pseudomonadaceae</taxon>
        <taxon>Pseudomonas</taxon>
    </lineage>
</organism>
<sequence>MGDTPSKASVVLLAILVGINLRPIMASVGPLLDLLQRDLGLSNFQGGLLTTLPVMMMGLFALAGPWLLRLLGEVKGVAIGMTLIAAACAVRTYVESSTALIASAAVGGVGIAVIQSLMPAFIKRNHPQSAGMLMGLFTTGIMGGAAIAAAIAAPSAGKLGWNLTLGYAAIPAMIALIAWLLAAGNVHAYPTAAGLPWRSGRAWLLLVFFGIGTGAYTLVLAWLPPFYVELGWTAKSAGYLLGALTITEVIAGLLVSALIHRFPDRRQPLALVILLLIGGLACLMTAPLQLTALAILCLGLGIGALFPLSLIVTLDHARSPAEAGSLLAFVQGGGYLIAASMPVVAGLVRDEFSSLHWAWAVMGGGAVLLLALSALLRPVSQRTVVAQA</sequence>
<dbReference type="Gene3D" id="1.20.1250.20">
    <property type="entry name" value="MFS general substrate transporter like domains"/>
    <property type="match status" value="2"/>
</dbReference>
<dbReference type="EMBL" id="CP030750">
    <property type="protein sequence ID" value="AXA25255.1"/>
    <property type="molecule type" value="Genomic_DNA"/>
</dbReference>
<dbReference type="InterPro" id="IPR011701">
    <property type="entry name" value="MFS"/>
</dbReference>
<feature type="transmembrane region" description="Helical" evidence="4">
    <location>
        <begin position="292"/>
        <end position="314"/>
    </location>
</feature>
<keyword evidence="1 4" id="KW-0812">Transmembrane</keyword>
<feature type="transmembrane region" description="Helical" evidence="4">
    <location>
        <begin position="203"/>
        <end position="224"/>
    </location>
</feature>
<gene>
    <name evidence="6" type="ORF">C1S65_14425</name>
</gene>
<dbReference type="GO" id="GO:0022857">
    <property type="term" value="F:transmembrane transporter activity"/>
    <property type="evidence" value="ECO:0007669"/>
    <property type="project" value="InterPro"/>
</dbReference>
<dbReference type="Proteomes" id="UP000251617">
    <property type="component" value="Chromosome"/>
</dbReference>
<dbReference type="PANTHER" id="PTHR23523:SF1">
    <property type="entry name" value="CYANATE TRANSPORT PROTEIN CYNX"/>
    <property type="match status" value="1"/>
</dbReference>
<evidence type="ECO:0000256" key="4">
    <source>
        <dbReference type="SAM" id="Phobius"/>
    </source>
</evidence>
<evidence type="ECO:0000313" key="6">
    <source>
        <dbReference type="EMBL" id="AXA25255.1"/>
    </source>
</evidence>
<feature type="transmembrane region" description="Helical" evidence="4">
    <location>
        <begin position="236"/>
        <end position="257"/>
    </location>
</feature>
<feature type="transmembrane region" description="Helical" evidence="4">
    <location>
        <begin position="326"/>
        <end position="345"/>
    </location>
</feature>
<evidence type="ECO:0000256" key="1">
    <source>
        <dbReference type="ARBA" id="ARBA00022692"/>
    </source>
</evidence>